<feature type="transmembrane region" description="Helical" evidence="7">
    <location>
        <begin position="732"/>
        <end position="754"/>
    </location>
</feature>
<evidence type="ECO:0000256" key="6">
    <source>
        <dbReference type="SAM" id="MobiDB-lite"/>
    </source>
</evidence>
<feature type="transmembrane region" description="Helical" evidence="7">
    <location>
        <begin position="825"/>
        <end position="850"/>
    </location>
</feature>
<dbReference type="Pfam" id="PF02687">
    <property type="entry name" value="FtsX"/>
    <property type="match status" value="1"/>
</dbReference>
<gene>
    <name evidence="9" type="ORF">BSR29_01315</name>
</gene>
<feature type="transmembrane region" description="Helical" evidence="7">
    <location>
        <begin position="862"/>
        <end position="880"/>
    </location>
</feature>
<evidence type="ECO:0000256" key="4">
    <source>
        <dbReference type="ARBA" id="ARBA00022989"/>
    </source>
</evidence>
<evidence type="ECO:0000256" key="1">
    <source>
        <dbReference type="ARBA" id="ARBA00004651"/>
    </source>
</evidence>
<dbReference type="AlphaFoldDB" id="A0A1Q5PQC8"/>
<feature type="compositionally biased region" description="Polar residues" evidence="6">
    <location>
        <begin position="687"/>
        <end position="707"/>
    </location>
</feature>
<evidence type="ECO:0000313" key="10">
    <source>
        <dbReference type="Proteomes" id="UP000186785"/>
    </source>
</evidence>
<dbReference type="Proteomes" id="UP000186785">
    <property type="component" value="Unassembled WGS sequence"/>
</dbReference>
<keyword evidence="4 7" id="KW-1133">Transmembrane helix</keyword>
<evidence type="ECO:0000313" key="9">
    <source>
        <dbReference type="EMBL" id="OKL49625.1"/>
    </source>
</evidence>
<evidence type="ECO:0000256" key="3">
    <source>
        <dbReference type="ARBA" id="ARBA00022692"/>
    </source>
</evidence>
<sequence>MIAIPTFIILISNTQTETLEVNRTLNENWRGTYDLLIRPQSALNPLEKTQNLVRPLFQSETYGGITLQNLKDIKSIPGIQIAAPVMNLGTLVQHSVYEKDISPEIDASQPQMLRSTVKERTRNRPFKNTLDQPLYQFFTPNPLPDPTQTGSFSKYQHVPDAETNFKENDSYVFAMGHEHAPSHDLNLPAGKTKLFLQGLPLLGNWIAVDPEAEAQLYHLDNAVTDGQYLTVGQADTELAGLVVKTQGPIDFQYQITTEILDPQLAQAWQAQGATPDLIGQLPQSKSIKTLNLQVPANDTWTQELERKNRPQNGAPYLNATSIFQPGPVKYQQSGNTLQARKVPANSQVFHTLGSAYAFSSLADDSGFRPVPNGWLKLSNPSEPDEAPRIKIAGIFDPTRLSKNSQAEVPLGLYQQPQIKAADQTTRQALNSDFLYPDLNPIGYQLPPVSVITDLQATLQYLPEDSALKAAPISSVRVKTSITGGVNEKTLEQLRLIAKQIEQKTGLRTDITVGSAKTNQLVHLPASDLGVPALNLEEIWAQKGVVLAIKQAHDQKSILLAALILTVALLTTVMVAVSQVRAQYVTLRTLSLIGWRAGQIRRHLLKKWALQGLLAGALGAILTYPLAKVLKLNLNPYLPILALPLTLALTLLAGWVASRQATRPNLGANSTPTMQTTRRFTAPRARRSQNSQGQDVSGLKQGSGSGYAQSDLKLRQSPYRVGVGRFYLRPGRALISVVNISLAVSALAVILWLGADFNGTLIGNYLGQMVELQVRHSDRVAVVFMVLLAAISVGTMTWLNNLEDRSVYGILATVGWSRMMVLKARLAASVTASFWGGILGGATSLSLAYLLQGYISGPVLTQTLWSVLAVSAASIAGSLLVKSPRQQIHHLQER</sequence>
<comment type="caution">
    <text evidence="9">The sequence shown here is derived from an EMBL/GenBank/DDBJ whole genome shotgun (WGS) entry which is preliminary data.</text>
</comment>
<dbReference type="EMBL" id="MQSV01000001">
    <property type="protein sequence ID" value="OKL49625.1"/>
    <property type="molecule type" value="Genomic_DNA"/>
</dbReference>
<feature type="transmembrane region" description="Helical" evidence="7">
    <location>
        <begin position="557"/>
        <end position="577"/>
    </location>
</feature>
<feature type="region of interest" description="Disordered" evidence="6">
    <location>
        <begin position="663"/>
        <end position="708"/>
    </location>
</feature>
<accession>A0A1Q5PQC8</accession>
<feature type="domain" description="ABC3 transporter permease C-terminal" evidence="8">
    <location>
        <begin position="558"/>
        <end position="664"/>
    </location>
</feature>
<feature type="transmembrane region" description="Helical" evidence="7">
    <location>
        <begin position="607"/>
        <end position="625"/>
    </location>
</feature>
<dbReference type="STRING" id="1921764.BSR28_01165"/>
<name>A0A1Q5PQC8_9ACTO</name>
<reference evidence="9 10" key="1">
    <citation type="submission" date="2016-11" db="EMBL/GenBank/DDBJ databases">
        <title>Actinomyces gypaetusis sp. nov. isolated from the vulture Gypaetus barbatus in Qinghai Tibet Plateau China.</title>
        <authorList>
            <person name="Meng X."/>
        </authorList>
    </citation>
    <scope>NUCLEOTIDE SEQUENCE [LARGE SCALE GENOMIC DNA]</scope>
    <source>
        <strain evidence="9 10">VUL4_2</strain>
    </source>
</reference>
<feature type="compositionally biased region" description="Polar residues" evidence="6">
    <location>
        <begin position="663"/>
        <end position="674"/>
    </location>
</feature>
<keyword evidence="5 7" id="KW-0472">Membrane</keyword>
<keyword evidence="10" id="KW-1185">Reference proteome</keyword>
<feature type="transmembrane region" description="Helical" evidence="7">
    <location>
        <begin position="637"/>
        <end position="656"/>
    </location>
</feature>
<evidence type="ECO:0000256" key="5">
    <source>
        <dbReference type="ARBA" id="ARBA00023136"/>
    </source>
</evidence>
<comment type="subcellular location">
    <subcellularLocation>
        <location evidence="1">Cell membrane</location>
        <topology evidence="1">Multi-pass membrane protein</topology>
    </subcellularLocation>
</comment>
<keyword evidence="2" id="KW-1003">Cell membrane</keyword>
<evidence type="ECO:0000259" key="8">
    <source>
        <dbReference type="Pfam" id="PF02687"/>
    </source>
</evidence>
<protein>
    <recommendedName>
        <fullName evidence="8">ABC3 transporter permease C-terminal domain-containing protein</fullName>
    </recommendedName>
</protein>
<evidence type="ECO:0000256" key="2">
    <source>
        <dbReference type="ARBA" id="ARBA00022475"/>
    </source>
</evidence>
<feature type="transmembrane region" description="Helical" evidence="7">
    <location>
        <begin position="779"/>
        <end position="798"/>
    </location>
</feature>
<proteinExistence type="predicted"/>
<keyword evidence="3 7" id="KW-0812">Transmembrane</keyword>
<dbReference type="GO" id="GO:0005886">
    <property type="term" value="C:plasma membrane"/>
    <property type="evidence" value="ECO:0007669"/>
    <property type="project" value="UniProtKB-SubCell"/>
</dbReference>
<organism evidence="9 10">
    <name type="scientific">Boudabousia liubingyangii</name>
    <dbReference type="NCBI Taxonomy" id="1921764"/>
    <lineage>
        <taxon>Bacteria</taxon>
        <taxon>Bacillati</taxon>
        <taxon>Actinomycetota</taxon>
        <taxon>Actinomycetes</taxon>
        <taxon>Actinomycetales</taxon>
        <taxon>Actinomycetaceae</taxon>
        <taxon>Boudabousia</taxon>
    </lineage>
</organism>
<dbReference type="InterPro" id="IPR003838">
    <property type="entry name" value="ABC3_permease_C"/>
</dbReference>
<evidence type="ECO:0000256" key="7">
    <source>
        <dbReference type="SAM" id="Phobius"/>
    </source>
</evidence>